<dbReference type="RefSeq" id="WP_387898280.1">
    <property type="nucleotide sequence ID" value="NZ_JBIAPK010000012.1"/>
</dbReference>
<keyword evidence="3" id="KW-1185">Reference proteome</keyword>
<dbReference type="InterPro" id="IPR021401">
    <property type="entry name" value="DUF3040"/>
</dbReference>
<evidence type="ECO:0000313" key="3">
    <source>
        <dbReference type="Proteomes" id="UP001601976"/>
    </source>
</evidence>
<proteinExistence type="predicted"/>
<evidence type="ECO:0000313" key="2">
    <source>
        <dbReference type="EMBL" id="MFF3342996.1"/>
    </source>
</evidence>
<dbReference type="EMBL" id="JBIAPK010000012">
    <property type="protein sequence ID" value="MFF3342996.1"/>
    <property type="molecule type" value="Genomic_DNA"/>
</dbReference>
<organism evidence="2 3">
    <name type="scientific">Streptomyces flavidovirens</name>
    <dbReference type="NCBI Taxonomy" id="67298"/>
    <lineage>
        <taxon>Bacteria</taxon>
        <taxon>Bacillati</taxon>
        <taxon>Actinomycetota</taxon>
        <taxon>Actinomycetes</taxon>
        <taxon>Kitasatosporales</taxon>
        <taxon>Streptomycetaceae</taxon>
        <taxon>Streptomyces</taxon>
    </lineage>
</organism>
<dbReference type="Pfam" id="PF11239">
    <property type="entry name" value="DUF3040"/>
    <property type="match status" value="1"/>
</dbReference>
<feature type="transmembrane region" description="Helical" evidence="1">
    <location>
        <begin position="65"/>
        <end position="83"/>
    </location>
</feature>
<accession>A0ABW6RPW7</accession>
<reference evidence="2 3" key="1">
    <citation type="submission" date="2024-10" db="EMBL/GenBank/DDBJ databases">
        <title>The Natural Products Discovery Center: Release of the First 8490 Sequenced Strains for Exploring Actinobacteria Biosynthetic Diversity.</title>
        <authorList>
            <person name="Kalkreuter E."/>
            <person name="Kautsar S.A."/>
            <person name="Yang D."/>
            <person name="Bader C.D."/>
            <person name="Teijaro C.N."/>
            <person name="Fluegel L."/>
            <person name="Davis C.M."/>
            <person name="Simpson J.R."/>
            <person name="Lauterbach L."/>
            <person name="Steele A.D."/>
            <person name="Gui C."/>
            <person name="Meng S."/>
            <person name="Li G."/>
            <person name="Viehrig K."/>
            <person name="Ye F."/>
            <person name="Su P."/>
            <person name="Kiefer A.F."/>
            <person name="Nichols A."/>
            <person name="Cepeda A.J."/>
            <person name="Yan W."/>
            <person name="Fan B."/>
            <person name="Jiang Y."/>
            <person name="Adhikari A."/>
            <person name="Zheng C.-J."/>
            <person name="Schuster L."/>
            <person name="Cowan T.M."/>
            <person name="Smanski M.J."/>
            <person name="Chevrette M.G."/>
            <person name="De Carvalho L.P.S."/>
            <person name="Shen B."/>
        </authorList>
    </citation>
    <scope>NUCLEOTIDE SEQUENCE [LARGE SCALE GENOMIC DNA]</scope>
    <source>
        <strain evidence="2 3">NPDC003029</strain>
    </source>
</reference>
<sequence length="93" mass="10246">MPESDDDKIAGLEAMLWHDDPRFACGLGKGRPRRPREYRRGRAWLAMALAIAAVISGAVLPQGLLLAAGLVLAYVSVSLFETAHRRPNRPRQP</sequence>
<keyword evidence="1" id="KW-0812">Transmembrane</keyword>
<keyword evidence="1" id="KW-1133">Transmembrane helix</keyword>
<evidence type="ECO:0000256" key="1">
    <source>
        <dbReference type="SAM" id="Phobius"/>
    </source>
</evidence>
<name>A0ABW6RPW7_9ACTN</name>
<feature type="transmembrane region" description="Helical" evidence="1">
    <location>
        <begin position="41"/>
        <end position="59"/>
    </location>
</feature>
<dbReference type="Proteomes" id="UP001601976">
    <property type="component" value="Unassembled WGS sequence"/>
</dbReference>
<protein>
    <submittedName>
        <fullName evidence="2">DUF3040 domain-containing protein</fullName>
    </submittedName>
</protein>
<keyword evidence="1" id="KW-0472">Membrane</keyword>
<gene>
    <name evidence="2" type="ORF">ACFYWW_30450</name>
</gene>
<comment type="caution">
    <text evidence="2">The sequence shown here is derived from an EMBL/GenBank/DDBJ whole genome shotgun (WGS) entry which is preliminary data.</text>
</comment>